<name>A0A7J5AEX4_9FLAO</name>
<dbReference type="OrthoDB" id="1190494at2"/>
<dbReference type="SUPFAM" id="SSF56214">
    <property type="entry name" value="4'-phosphopantetheinyl transferase"/>
    <property type="match status" value="2"/>
</dbReference>
<dbReference type="EMBL" id="WAEM01000003">
    <property type="protein sequence ID" value="KAB1156110.1"/>
    <property type="molecule type" value="Genomic_DNA"/>
</dbReference>
<dbReference type="GO" id="GO:0000287">
    <property type="term" value="F:magnesium ion binding"/>
    <property type="evidence" value="ECO:0007669"/>
    <property type="project" value="InterPro"/>
</dbReference>
<dbReference type="Pfam" id="PF01648">
    <property type="entry name" value="ACPS"/>
    <property type="match status" value="1"/>
</dbReference>
<evidence type="ECO:0000259" key="2">
    <source>
        <dbReference type="Pfam" id="PF01648"/>
    </source>
</evidence>
<keyword evidence="4" id="KW-1185">Reference proteome</keyword>
<gene>
    <name evidence="3" type="ORF">F6464_07885</name>
</gene>
<proteinExistence type="predicted"/>
<dbReference type="AlphaFoldDB" id="A0A7J5AEX4"/>
<dbReference type="InterPro" id="IPR037143">
    <property type="entry name" value="4-PPantetheinyl_Trfase_dom_sf"/>
</dbReference>
<reference evidence="3 4" key="1">
    <citation type="submission" date="2019-09" db="EMBL/GenBank/DDBJ databases">
        <title>Flavobacterium sp. nov., isolated from glacier ice.</title>
        <authorList>
            <person name="Liu Q."/>
        </authorList>
    </citation>
    <scope>NUCLEOTIDE SEQUENCE [LARGE SCALE GENOMIC DNA]</scope>
    <source>
        <strain evidence="3 4">NBRC 112527</strain>
    </source>
</reference>
<dbReference type="InterPro" id="IPR008278">
    <property type="entry name" value="4-PPantetheinyl_Trfase_dom"/>
</dbReference>
<dbReference type="RefSeq" id="WP_151107263.1">
    <property type="nucleotide sequence ID" value="NZ_WAEM01000003.1"/>
</dbReference>
<feature type="domain" description="4'-phosphopantetheinyl transferase" evidence="2">
    <location>
        <begin position="104"/>
        <end position="177"/>
    </location>
</feature>
<evidence type="ECO:0000313" key="3">
    <source>
        <dbReference type="EMBL" id="KAB1156110.1"/>
    </source>
</evidence>
<protein>
    <submittedName>
        <fullName evidence="3">4'-phosphopantetheinyl transferase superfamily protein</fullName>
    </submittedName>
</protein>
<comment type="caution">
    <text evidence="3">The sequence shown here is derived from an EMBL/GenBank/DDBJ whole genome shotgun (WGS) entry which is preliminary data.</text>
</comment>
<dbReference type="Proteomes" id="UP000490922">
    <property type="component" value="Unassembled WGS sequence"/>
</dbReference>
<dbReference type="GO" id="GO:0008897">
    <property type="term" value="F:holo-[acyl-carrier-protein] synthase activity"/>
    <property type="evidence" value="ECO:0007669"/>
    <property type="project" value="InterPro"/>
</dbReference>
<evidence type="ECO:0000313" key="4">
    <source>
        <dbReference type="Proteomes" id="UP000490922"/>
    </source>
</evidence>
<keyword evidence="1 3" id="KW-0808">Transferase</keyword>
<organism evidence="3 4">
    <name type="scientific">Flavobacterium luteum</name>
    <dbReference type="NCBI Taxonomy" id="2026654"/>
    <lineage>
        <taxon>Bacteria</taxon>
        <taxon>Pseudomonadati</taxon>
        <taxon>Bacteroidota</taxon>
        <taxon>Flavobacteriia</taxon>
        <taxon>Flavobacteriales</taxon>
        <taxon>Flavobacteriaceae</taxon>
        <taxon>Flavobacterium</taxon>
    </lineage>
</organism>
<evidence type="ECO:0000256" key="1">
    <source>
        <dbReference type="ARBA" id="ARBA00022679"/>
    </source>
</evidence>
<accession>A0A7J5AEX4</accession>
<sequence length="210" mass="24811">MPVYKTINFNTATQILVWKITESFEQLFNEVQLNEKSKLRLNGMKSVLHQRAFLSVRKLLQEIGYTDYDLFYDEFGKPHLNDGNHISITHSHEFSALIISNQKVGIDIEMQREKIKNIADKFIDYEFNYLNKEDTQDYLSKLTVIWGVKESIFKIRNEPGISFKKNIKVNSFQLANKQALAWLKMDMIKEPFSVFFEEIENFTLVYAFEK</sequence>
<dbReference type="Gene3D" id="3.90.470.20">
    <property type="entry name" value="4'-phosphopantetheinyl transferase domain"/>
    <property type="match status" value="1"/>
</dbReference>